<dbReference type="Proteomes" id="UP000294360">
    <property type="component" value="Chromosome"/>
</dbReference>
<proteinExistence type="predicted"/>
<reference evidence="1 2" key="1">
    <citation type="submission" date="2019-03" db="EMBL/GenBank/DDBJ databases">
        <authorList>
            <person name="Kox A.R. M."/>
        </authorList>
    </citation>
    <scope>NUCLEOTIDE SEQUENCE [LARGE SCALE GENOMIC DNA]</scope>
    <source>
        <strain evidence="1">MTUNDRAET4 annotated genome</strain>
    </source>
</reference>
<organism evidence="1 2">
    <name type="scientific">Methylocella tundrae</name>
    <dbReference type="NCBI Taxonomy" id="227605"/>
    <lineage>
        <taxon>Bacteria</taxon>
        <taxon>Pseudomonadati</taxon>
        <taxon>Pseudomonadota</taxon>
        <taxon>Alphaproteobacteria</taxon>
        <taxon>Hyphomicrobiales</taxon>
        <taxon>Beijerinckiaceae</taxon>
        <taxon>Methylocella</taxon>
    </lineage>
</organism>
<sequence>MSNPDLLELAIREGAAKALRARAEAAAARAEDCRTKIGLKTGGALVISTAESALEERNARDWRALADEIGSGLGEKQNDSGDL</sequence>
<name>A0A4U8YY28_METTU</name>
<dbReference type="KEGG" id="mtun:MTUNDRAET4_1019"/>
<dbReference type="EMBL" id="LR536450">
    <property type="protein sequence ID" value="VFU07912.1"/>
    <property type="molecule type" value="Genomic_DNA"/>
</dbReference>
<dbReference type="RefSeq" id="WP_134487561.1">
    <property type="nucleotide sequence ID" value="NZ_CP139089.1"/>
</dbReference>
<accession>A0A4U8YY28</accession>
<protein>
    <submittedName>
        <fullName evidence="1">Uncharacterized protein</fullName>
    </submittedName>
</protein>
<gene>
    <name evidence="1" type="ORF">MTUNDRAET4_1019</name>
</gene>
<evidence type="ECO:0000313" key="2">
    <source>
        <dbReference type="Proteomes" id="UP000294360"/>
    </source>
</evidence>
<dbReference type="AlphaFoldDB" id="A0A4U8YY28"/>
<evidence type="ECO:0000313" key="1">
    <source>
        <dbReference type="EMBL" id="VFU07912.1"/>
    </source>
</evidence>